<dbReference type="RefSeq" id="WP_183442563.1">
    <property type="nucleotide sequence ID" value="NZ_JACHXD010000011.1"/>
</dbReference>
<dbReference type="EMBL" id="JACHXD010000011">
    <property type="protein sequence ID" value="MBB3120806.1"/>
    <property type="molecule type" value="Genomic_DNA"/>
</dbReference>
<dbReference type="AlphaFoldDB" id="A0A7W5BDG1"/>
<evidence type="ECO:0000256" key="1">
    <source>
        <dbReference type="SAM" id="MobiDB-lite"/>
    </source>
</evidence>
<name>A0A7W5BDG1_9BURK</name>
<keyword evidence="3" id="KW-1185">Reference proteome</keyword>
<dbReference type="Proteomes" id="UP000541535">
    <property type="component" value="Unassembled WGS sequence"/>
</dbReference>
<reference evidence="2 3" key="1">
    <citation type="submission" date="2020-08" db="EMBL/GenBank/DDBJ databases">
        <title>Genomic Encyclopedia of Type Strains, Phase III (KMG-III): the genomes of soil and plant-associated and newly described type strains.</title>
        <authorList>
            <person name="Whitman W."/>
        </authorList>
    </citation>
    <scope>NUCLEOTIDE SEQUENCE [LARGE SCALE GENOMIC DNA]</scope>
    <source>
        <strain evidence="2 3">CECT 8897</strain>
    </source>
</reference>
<accession>A0A7W5BDG1</accession>
<protein>
    <recommendedName>
        <fullName evidence="4">Flagellin</fullName>
    </recommendedName>
</protein>
<evidence type="ECO:0000313" key="3">
    <source>
        <dbReference type="Proteomes" id="UP000541535"/>
    </source>
</evidence>
<proteinExistence type="predicted"/>
<gene>
    <name evidence="2" type="ORF">FHS03_003876</name>
</gene>
<feature type="region of interest" description="Disordered" evidence="1">
    <location>
        <begin position="1"/>
        <end position="22"/>
    </location>
</feature>
<evidence type="ECO:0008006" key="4">
    <source>
        <dbReference type="Google" id="ProtNLM"/>
    </source>
</evidence>
<organism evidence="2 3">
    <name type="scientific">Pseudoduganella violacea</name>
    <dbReference type="NCBI Taxonomy" id="1715466"/>
    <lineage>
        <taxon>Bacteria</taxon>
        <taxon>Pseudomonadati</taxon>
        <taxon>Pseudomonadota</taxon>
        <taxon>Betaproteobacteria</taxon>
        <taxon>Burkholderiales</taxon>
        <taxon>Oxalobacteraceae</taxon>
        <taxon>Telluria group</taxon>
        <taxon>Pseudoduganella</taxon>
    </lineage>
</organism>
<comment type="caution">
    <text evidence="2">The sequence shown here is derived from an EMBL/GenBank/DDBJ whole genome shotgun (WGS) entry which is preliminary data.</text>
</comment>
<sequence>MQIVQRSSPNGIAAGQSGSTSQVDATGLKTAADTAAAPVTGSGSAAPLRRGLSNLDQPLQNDISGAQQAVDFLEQSAAQLRALKTELAGRLASRQQRDGQVEARLRQFNDTWRSRSEAAGGTLDPQLEFSSSEPAVQRFTVRGMSMANLRSGARETLAISLNGSAQNLRSLTLTPGLSDGEIVARFNQTLAPAGMSVSVNDAGELIFVAEEALFPAIREGFSVQGGGIRFPAGQLNRIKTEEQAPIITPEGWGASDVESIRRTLQQVMQALSHVEAALAKVNTALYEASHRAAAAMAEIDVAGIDEAALRFADVAKEPSYSNLLALNSALVGISRDRVVSLLRLSA</sequence>
<evidence type="ECO:0000313" key="2">
    <source>
        <dbReference type="EMBL" id="MBB3120806.1"/>
    </source>
</evidence>